<feature type="transmembrane region" description="Helical" evidence="2">
    <location>
        <begin position="21"/>
        <end position="39"/>
    </location>
</feature>
<sequence>MSTFKHPAGRPSATVYRRRRLLVGLALVAVIVAIVLIVVKPGSSTAEQKHPAAQPATTTSPSKPAATPAKATPTPGAPCTAASVKVEAVTDATHYAADEKPKLSLRVTNTGQVACTLNAGTSQQVFTISSGSDVYWRSTDCQVDAGDAVVTLKPGKPISSATPIAWERVRSAPDTCNDDTRPKAPAGGASYNLSVSIGGLTSAAPKQFILD</sequence>
<proteinExistence type="predicted"/>
<dbReference type="RefSeq" id="WP_123044436.1">
    <property type="nucleotide sequence ID" value="NZ_RDSR01000001.1"/>
</dbReference>
<dbReference type="Proteomes" id="UP000279859">
    <property type="component" value="Unassembled WGS sequence"/>
</dbReference>
<accession>A0A3M8LPE7</accession>
<feature type="region of interest" description="Disordered" evidence="1">
    <location>
        <begin position="45"/>
        <end position="78"/>
    </location>
</feature>
<evidence type="ECO:0008006" key="5">
    <source>
        <dbReference type="Google" id="ProtNLM"/>
    </source>
</evidence>
<dbReference type="EMBL" id="RDSR01000001">
    <property type="protein sequence ID" value="RNE67406.1"/>
    <property type="molecule type" value="Genomic_DNA"/>
</dbReference>
<feature type="compositionally biased region" description="Low complexity" evidence="1">
    <location>
        <begin position="51"/>
        <end position="78"/>
    </location>
</feature>
<keyword evidence="2" id="KW-0812">Transmembrane</keyword>
<dbReference type="AlphaFoldDB" id="A0A3M8LPE7"/>
<protein>
    <recommendedName>
        <fullName evidence="5">DUF4232 domain-containing protein</fullName>
    </recommendedName>
</protein>
<name>A0A3M8LPE7_9MICO</name>
<organism evidence="3 4">
    <name type="scientific">Cryobacterium tepidiphilum</name>
    <dbReference type="NCBI Taxonomy" id="2486026"/>
    <lineage>
        <taxon>Bacteria</taxon>
        <taxon>Bacillati</taxon>
        <taxon>Actinomycetota</taxon>
        <taxon>Actinomycetes</taxon>
        <taxon>Micrococcales</taxon>
        <taxon>Microbacteriaceae</taxon>
        <taxon>Cryobacterium</taxon>
    </lineage>
</organism>
<evidence type="ECO:0000313" key="4">
    <source>
        <dbReference type="Proteomes" id="UP000279859"/>
    </source>
</evidence>
<keyword evidence="4" id="KW-1185">Reference proteome</keyword>
<evidence type="ECO:0000256" key="1">
    <source>
        <dbReference type="SAM" id="MobiDB-lite"/>
    </source>
</evidence>
<evidence type="ECO:0000313" key="3">
    <source>
        <dbReference type="EMBL" id="RNE67406.1"/>
    </source>
</evidence>
<reference evidence="3 4" key="1">
    <citation type="submission" date="2018-11" db="EMBL/GenBank/DDBJ databases">
        <title>Cryobacterium sp. nov., isolated from rhizosphere soil of lettuce.</title>
        <authorList>
            <person name="Wang Y."/>
        </authorList>
    </citation>
    <scope>NUCLEOTIDE SEQUENCE [LARGE SCALE GENOMIC DNA]</scope>
    <source>
        <strain evidence="3 4">NEAU-85</strain>
    </source>
</reference>
<gene>
    <name evidence="3" type="ORF">EEJ31_01160</name>
</gene>
<comment type="caution">
    <text evidence="3">The sequence shown here is derived from an EMBL/GenBank/DDBJ whole genome shotgun (WGS) entry which is preliminary data.</text>
</comment>
<keyword evidence="2" id="KW-1133">Transmembrane helix</keyword>
<evidence type="ECO:0000256" key="2">
    <source>
        <dbReference type="SAM" id="Phobius"/>
    </source>
</evidence>
<keyword evidence="2" id="KW-0472">Membrane</keyword>
<dbReference type="OrthoDB" id="5189092at2"/>